<dbReference type="PANTHER" id="PTHR13379">
    <property type="entry name" value="UNCHARACTERIZED DUF1308"/>
    <property type="match status" value="1"/>
</dbReference>
<reference evidence="2" key="2">
    <citation type="submission" date="2021-03" db="UniProtKB">
        <authorList>
            <consortium name="EnsemblPlants"/>
        </authorList>
    </citation>
    <scope>IDENTIFICATION</scope>
</reference>
<sequence length="268" mass="30228">MGVSRVCKPIPLSPTTGHREKTNSQCEAVHVDIVCSLHNNPTWFIVSDRNPKYITWDSSERNKGLKMRIEQIVSTAQVSLVLKPVSIVLFFANGLDVTIREKLLMNFGFREVNLDFSHFDFVFSDALEGEWVNVLGKSYQGACILIMDVDQCATPCQSIDSVAELSTSNVHEEFAETYNELELGSSFLYLILNMKAWPLDDEDLPSCRREDPLGDYDIVNFDATALIAIISGISNGGAEKLLEKPEHELKHRFKNNTEFVISQIFLFT</sequence>
<reference evidence="2" key="1">
    <citation type="journal article" date="2017" name="Nature">
        <title>The genome of Chenopodium quinoa.</title>
        <authorList>
            <person name="Jarvis D.E."/>
            <person name="Ho Y.S."/>
            <person name="Lightfoot D.J."/>
            <person name="Schmoeckel S.M."/>
            <person name="Li B."/>
            <person name="Borm T.J.A."/>
            <person name="Ohyanagi H."/>
            <person name="Mineta K."/>
            <person name="Michell C.T."/>
            <person name="Saber N."/>
            <person name="Kharbatia N.M."/>
            <person name="Rupper R.R."/>
            <person name="Sharp A.R."/>
            <person name="Dally N."/>
            <person name="Boughton B.A."/>
            <person name="Woo Y.H."/>
            <person name="Gao G."/>
            <person name="Schijlen E.G.W.M."/>
            <person name="Guo X."/>
            <person name="Momin A.A."/>
            <person name="Negrao S."/>
            <person name="Al-Babili S."/>
            <person name="Gehring C."/>
            <person name="Roessner U."/>
            <person name="Jung C."/>
            <person name="Murphy K."/>
            <person name="Arold S.T."/>
            <person name="Gojobori T."/>
            <person name="van der Linden C.G."/>
            <person name="van Loo E.N."/>
            <person name="Jellen E.N."/>
            <person name="Maughan P.J."/>
            <person name="Tester M."/>
        </authorList>
    </citation>
    <scope>NUCLEOTIDE SEQUENCE [LARGE SCALE GENOMIC DNA]</scope>
    <source>
        <strain evidence="2">cv. PI 614886</strain>
    </source>
</reference>
<organism evidence="2 3">
    <name type="scientific">Chenopodium quinoa</name>
    <name type="common">Quinoa</name>
    <dbReference type="NCBI Taxonomy" id="63459"/>
    <lineage>
        <taxon>Eukaryota</taxon>
        <taxon>Viridiplantae</taxon>
        <taxon>Streptophyta</taxon>
        <taxon>Embryophyta</taxon>
        <taxon>Tracheophyta</taxon>
        <taxon>Spermatophyta</taxon>
        <taxon>Magnoliopsida</taxon>
        <taxon>eudicotyledons</taxon>
        <taxon>Gunneridae</taxon>
        <taxon>Pentapetalae</taxon>
        <taxon>Caryophyllales</taxon>
        <taxon>Chenopodiaceae</taxon>
        <taxon>Chenopodioideae</taxon>
        <taxon>Atripliceae</taxon>
        <taxon>Chenopodium</taxon>
    </lineage>
</organism>
<evidence type="ECO:0000313" key="3">
    <source>
        <dbReference type="Proteomes" id="UP000596660"/>
    </source>
</evidence>
<proteinExistence type="predicted"/>
<protein>
    <submittedName>
        <fullName evidence="2">Uncharacterized protein</fullName>
    </submittedName>
</protein>
<dbReference type="EnsemblPlants" id="AUR62038569-RA">
    <property type="protein sequence ID" value="AUR62038569-RA:cds"/>
    <property type="gene ID" value="AUR62038569"/>
</dbReference>
<dbReference type="Proteomes" id="UP000596660">
    <property type="component" value="Unplaced"/>
</dbReference>
<dbReference type="Gramene" id="AUR62038569-RA">
    <property type="protein sequence ID" value="AUR62038569-RA:cds"/>
    <property type="gene ID" value="AUR62038569"/>
</dbReference>
<name>A0A803N0T5_CHEQI</name>
<keyword evidence="3" id="KW-1185">Reference proteome</keyword>
<evidence type="ECO:0000256" key="1">
    <source>
        <dbReference type="SAM" id="MobiDB-lite"/>
    </source>
</evidence>
<evidence type="ECO:0000313" key="2">
    <source>
        <dbReference type="EnsemblPlants" id="AUR62038569-RA:cds"/>
    </source>
</evidence>
<dbReference type="OMA" id="THIISHK"/>
<accession>A0A803N0T5</accession>
<feature type="region of interest" description="Disordered" evidence="1">
    <location>
        <begin position="1"/>
        <end position="20"/>
    </location>
</feature>
<dbReference type="AlphaFoldDB" id="A0A803N0T5"/>
<dbReference type="PANTHER" id="PTHR13379:SF0">
    <property type="entry name" value="UPF0415 PROTEIN C7ORF25"/>
    <property type="match status" value="1"/>
</dbReference>